<proteinExistence type="predicted"/>
<dbReference type="Proteomes" id="UP000563050">
    <property type="component" value="Unassembled WGS sequence"/>
</dbReference>
<evidence type="ECO:0000313" key="2">
    <source>
        <dbReference type="Proteomes" id="UP000563050"/>
    </source>
</evidence>
<name>A0A7W5DMG1_9GAMM</name>
<evidence type="ECO:0000313" key="1">
    <source>
        <dbReference type="EMBL" id="MBB3185609.1"/>
    </source>
</evidence>
<keyword evidence="2" id="KW-1185">Reference proteome</keyword>
<gene>
    <name evidence="1" type="ORF">FHR95_003199</name>
</gene>
<organism evidence="1 2">
    <name type="scientific">Halomonas fontilapidosi</name>
    <dbReference type="NCBI Taxonomy" id="616675"/>
    <lineage>
        <taxon>Bacteria</taxon>
        <taxon>Pseudomonadati</taxon>
        <taxon>Pseudomonadota</taxon>
        <taxon>Gammaproteobacteria</taxon>
        <taxon>Oceanospirillales</taxon>
        <taxon>Halomonadaceae</taxon>
        <taxon>Halomonas</taxon>
    </lineage>
</organism>
<dbReference type="AlphaFoldDB" id="A0A7W5DMG1"/>
<dbReference type="EMBL" id="JACHXQ010000014">
    <property type="protein sequence ID" value="MBB3185609.1"/>
    <property type="molecule type" value="Genomic_DNA"/>
</dbReference>
<protein>
    <submittedName>
        <fullName evidence="1">Uncharacterized protein</fullName>
    </submittedName>
</protein>
<dbReference type="RefSeq" id="WP_183315120.1">
    <property type="nucleotide sequence ID" value="NZ_JACHXQ010000014.1"/>
</dbReference>
<accession>A0A7W5DMG1</accession>
<comment type="caution">
    <text evidence="1">The sequence shown here is derived from an EMBL/GenBank/DDBJ whole genome shotgun (WGS) entry which is preliminary data.</text>
</comment>
<sequence>MATWLAETGGENRATRANVVHALLHLLKARELRDREFVLLDGEREIGEAQR</sequence>
<reference evidence="1 2" key="1">
    <citation type="submission" date="2020-08" db="EMBL/GenBank/DDBJ databases">
        <title>Genomic Encyclopedia of Type Strains, Phase III (KMG-III): the genomes of soil and plant-associated and newly described type strains.</title>
        <authorList>
            <person name="Whitman W."/>
        </authorList>
    </citation>
    <scope>NUCLEOTIDE SEQUENCE [LARGE SCALE GENOMIC DNA]</scope>
    <source>
        <strain evidence="1 2">CECT 7341</strain>
    </source>
</reference>